<comment type="caution">
    <text evidence="1">The sequence shown here is derived from an EMBL/GenBank/DDBJ whole genome shotgun (WGS) entry which is preliminary data.</text>
</comment>
<dbReference type="EMBL" id="CM046129">
    <property type="protein sequence ID" value="KAI8433805.1"/>
    <property type="molecule type" value="Genomic_DNA"/>
</dbReference>
<sequence length="336" mass="37445">MGLPVILSAVLSLLLASSTTATPHPSSVYSGSEYKLVVTRKFFPDSSIKYTSQHDIVNLLVPLNKINFDDDDDSDEEGSNNVTFFFTEADIENNGDRQYKGLSVYHNGKATKVLENGRDATAFNDDSKKVYIGATNGIYIYEDGATKKYGALSDSIIQIEADNQTGTVYFLTEDHQLFSVGDEGDAKNKVEDVKDVKEFVVDYNSNIFYYDSNEHLHVFNQDGVKKFEDLPKDSTVKLVRPMFSQDEGASAVIGKKVYVINPNATLSPTPVTMEVAPTAYAPDATLLQYYALDKKIYEYNVMDLFVSNFKDLKDYLNDKKDEINKIATKSRSAFGA</sequence>
<evidence type="ECO:0000313" key="1">
    <source>
        <dbReference type="EMBL" id="KAI8433805.1"/>
    </source>
</evidence>
<dbReference type="Proteomes" id="UP001064048">
    <property type="component" value="Chromosome 29"/>
</dbReference>
<protein>
    <submittedName>
        <fullName evidence="1">Uncharacterized protein</fullName>
    </submittedName>
</protein>
<organism evidence="1 2">
    <name type="scientific">Choristoneura fumiferana</name>
    <name type="common">Spruce budworm moth</name>
    <name type="synonym">Archips fumiferana</name>
    <dbReference type="NCBI Taxonomy" id="7141"/>
    <lineage>
        <taxon>Eukaryota</taxon>
        <taxon>Metazoa</taxon>
        <taxon>Ecdysozoa</taxon>
        <taxon>Arthropoda</taxon>
        <taxon>Hexapoda</taxon>
        <taxon>Insecta</taxon>
        <taxon>Pterygota</taxon>
        <taxon>Neoptera</taxon>
        <taxon>Endopterygota</taxon>
        <taxon>Lepidoptera</taxon>
        <taxon>Glossata</taxon>
        <taxon>Ditrysia</taxon>
        <taxon>Tortricoidea</taxon>
        <taxon>Tortricidae</taxon>
        <taxon>Tortricinae</taxon>
        <taxon>Choristoneura</taxon>
    </lineage>
</organism>
<name>A0ACC0KC82_CHOFU</name>
<gene>
    <name evidence="1" type="ORF">MSG28_015773</name>
</gene>
<proteinExistence type="predicted"/>
<reference evidence="1 2" key="1">
    <citation type="journal article" date="2022" name="Genome Biol. Evol.">
        <title>The Spruce Budworm Genome: Reconstructing the Evolutionary History of Antifreeze Proteins.</title>
        <authorList>
            <person name="Beliveau C."/>
            <person name="Gagne P."/>
            <person name="Picq S."/>
            <person name="Vernygora O."/>
            <person name="Keeling C.I."/>
            <person name="Pinkney K."/>
            <person name="Doucet D."/>
            <person name="Wen F."/>
            <person name="Johnston J.S."/>
            <person name="Maaroufi H."/>
            <person name="Boyle B."/>
            <person name="Laroche J."/>
            <person name="Dewar K."/>
            <person name="Juretic N."/>
            <person name="Blackburn G."/>
            <person name="Nisole A."/>
            <person name="Brunet B."/>
            <person name="Brandao M."/>
            <person name="Lumley L."/>
            <person name="Duan J."/>
            <person name="Quan G."/>
            <person name="Lucarotti C.J."/>
            <person name="Roe A.D."/>
            <person name="Sperling F.A.H."/>
            <person name="Levesque R.C."/>
            <person name="Cusson M."/>
        </authorList>
    </citation>
    <scope>NUCLEOTIDE SEQUENCE [LARGE SCALE GENOMIC DNA]</scope>
    <source>
        <strain evidence="1">Glfc:IPQL:Cfum</strain>
    </source>
</reference>
<evidence type="ECO:0000313" key="2">
    <source>
        <dbReference type="Proteomes" id="UP001064048"/>
    </source>
</evidence>
<accession>A0ACC0KC82</accession>
<keyword evidence="2" id="KW-1185">Reference proteome</keyword>